<comment type="caution">
    <text evidence="2">The sequence shown here is derived from an EMBL/GenBank/DDBJ whole genome shotgun (WGS) entry which is preliminary data.</text>
</comment>
<organism evidence="2 3">
    <name type="scientific">Araneus ventricosus</name>
    <name type="common">Orbweaver spider</name>
    <name type="synonym">Epeira ventricosa</name>
    <dbReference type="NCBI Taxonomy" id="182803"/>
    <lineage>
        <taxon>Eukaryota</taxon>
        <taxon>Metazoa</taxon>
        <taxon>Ecdysozoa</taxon>
        <taxon>Arthropoda</taxon>
        <taxon>Chelicerata</taxon>
        <taxon>Arachnida</taxon>
        <taxon>Araneae</taxon>
        <taxon>Araneomorphae</taxon>
        <taxon>Entelegynae</taxon>
        <taxon>Araneoidea</taxon>
        <taxon>Araneidae</taxon>
        <taxon>Araneus</taxon>
    </lineage>
</organism>
<name>A0A4Y2TPU1_ARAVE</name>
<sequence>MLQHLRPKKQLVKQIEESNTKYHLAKAREDLQPHVENIQDQKILTKNKQQLVEQEPPDKEKRLQALNKRTNKSEEDNKRKYQLQFSIKQAELKREAKKAKRNSFLNTCTKTTDPYGRPYKAVVKNKHPPA</sequence>
<evidence type="ECO:0000313" key="3">
    <source>
        <dbReference type="Proteomes" id="UP000499080"/>
    </source>
</evidence>
<dbReference type="Proteomes" id="UP000499080">
    <property type="component" value="Unassembled WGS sequence"/>
</dbReference>
<feature type="region of interest" description="Disordered" evidence="1">
    <location>
        <begin position="46"/>
        <end position="79"/>
    </location>
</feature>
<dbReference type="AlphaFoldDB" id="A0A4Y2TPU1"/>
<protein>
    <submittedName>
        <fullName evidence="2">Uncharacterized protein</fullName>
    </submittedName>
</protein>
<dbReference type="EMBL" id="BGPR01029375">
    <property type="protein sequence ID" value="GBO01116.1"/>
    <property type="molecule type" value="Genomic_DNA"/>
</dbReference>
<reference evidence="2 3" key="1">
    <citation type="journal article" date="2019" name="Sci. Rep.">
        <title>Orb-weaving spider Araneus ventricosus genome elucidates the spidroin gene catalogue.</title>
        <authorList>
            <person name="Kono N."/>
            <person name="Nakamura H."/>
            <person name="Ohtoshi R."/>
            <person name="Moran D.A.P."/>
            <person name="Shinohara A."/>
            <person name="Yoshida Y."/>
            <person name="Fujiwara M."/>
            <person name="Mori M."/>
            <person name="Tomita M."/>
            <person name="Arakawa K."/>
        </authorList>
    </citation>
    <scope>NUCLEOTIDE SEQUENCE [LARGE SCALE GENOMIC DNA]</scope>
</reference>
<evidence type="ECO:0000256" key="1">
    <source>
        <dbReference type="SAM" id="MobiDB-lite"/>
    </source>
</evidence>
<gene>
    <name evidence="2" type="ORF">AVEN_160580_1</name>
</gene>
<proteinExistence type="predicted"/>
<keyword evidence="3" id="KW-1185">Reference proteome</keyword>
<accession>A0A4Y2TPU1</accession>
<evidence type="ECO:0000313" key="2">
    <source>
        <dbReference type="EMBL" id="GBO01116.1"/>
    </source>
</evidence>
<feature type="region of interest" description="Disordered" evidence="1">
    <location>
        <begin position="109"/>
        <end position="130"/>
    </location>
</feature>